<keyword evidence="2" id="KW-1185">Reference proteome</keyword>
<evidence type="ECO:0000313" key="2">
    <source>
        <dbReference type="Proteomes" id="UP000319712"/>
    </source>
</evidence>
<proteinExistence type="predicted"/>
<reference evidence="1 2" key="1">
    <citation type="submission" date="2017-05" db="EMBL/GenBank/DDBJ databases">
        <authorList>
            <person name="Varghese N."/>
            <person name="Submissions S."/>
        </authorList>
    </citation>
    <scope>NUCLEOTIDE SEQUENCE [LARGE SCALE GENOMIC DNA]</scope>
    <source>
        <strain evidence="1 2">DSM 19504</strain>
    </source>
</reference>
<sequence>MKKITISDEIRSLPQVLSHKHVFYLAWGNADGKIRTTMWAIQCQGLSATVTEQPTTGKMGLRLLLKT</sequence>
<organism evidence="1 2">
    <name type="scientific">Halorubrum cibi</name>
    <dbReference type="NCBI Taxonomy" id="413815"/>
    <lineage>
        <taxon>Archaea</taxon>
        <taxon>Methanobacteriati</taxon>
        <taxon>Methanobacteriota</taxon>
        <taxon>Stenosarchaea group</taxon>
        <taxon>Halobacteria</taxon>
        <taxon>Halobacteriales</taxon>
        <taxon>Haloferacaceae</taxon>
        <taxon>Halorubrum</taxon>
    </lineage>
</organism>
<accession>A0A521DMH7</accession>
<dbReference type="AlphaFoldDB" id="A0A521DMH7"/>
<protein>
    <submittedName>
        <fullName evidence="1">Uncharacterized protein</fullName>
    </submittedName>
</protein>
<dbReference type="EMBL" id="FXTD01000007">
    <property type="protein sequence ID" value="SMO72805.1"/>
    <property type="molecule type" value="Genomic_DNA"/>
</dbReference>
<gene>
    <name evidence="1" type="ORF">SAMN06264867_107123</name>
</gene>
<evidence type="ECO:0000313" key="1">
    <source>
        <dbReference type="EMBL" id="SMO72805.1"/>
    </source>
</evidence>
<dbReference type="Proteomes" id="UP000319712">
    <property type="component" value="Unassembled WGS sequence"/>
</dbReference>
<name>A0A521DMH7_9EURY</name>